<comment type="caution">
    <text evidence="2">The sequence shown here is derived from an EMBL/GenBank/DDBJ whole genome shotgun (WGS) entry which is preliminary data.</text>
</comment>
<gene>
    <name evidence="2" type="ORF">J2S07_004293</name>
</gene>
<feature type="transmembrane region" description="Helical" evidence="1">
    <location>
        <begin position="6"/>
        <end position="25"/>
    </location>
</feature>
<keyword evidence="3" id="KW-1185">Reference proteome</keyword>
<evidence type="ECO:0000313" key="3">
    <source>
        <dbReference type="Proteomes" id="UP001231362"/>
    </source>
</evidence>
<dbReference type="Proteomes" id="UP001231362">
    <property type="component" value="Unassembled WGS sequence"/>
</dbReference>
<name>A0ABT9VAU3_9BACL</name>
<dbReference type="EMBL" id="JAUSTU010000046">
    <property type="protein sequence ID" value="MDQ0157920.1"/>
    <property type="molecule type" value="Genomic_DNA"/>
</dbReference>
<evidence type="ECO:0000313" key="2">
    <source>
        <dbReference type="EMBL" id="MDQ0157920.1"/>
    </source>
</evidence>
<accession>A0ABT9VAU3</accession>
<reference evidence="2 3" key="1">
    <citation type="submission" date="2023-07" db="EMBL/GenBank/DDBJ databases">
        <title>Genomic Encyclopedia of Type Strains, Phase IV (KMG-IV): sequencing the most valuable type-strain genomes for metagenomic binning, comparative biology and taxonomic classification.</title>
        <authorList>
            <person name="Goeker M."/>
        </authorList>
    </citation>
    <scope>NUCLEOTIDE SEQUENCE [LARGE SCALE GENOMIC DNA]</scope>
    <source>
        <strain evidence="2 3">DSM 23948</strain>
    </source>
</reference>
<keyword evidence="1" id="KW-0472">Membrane</keyword>
<organism evidence="2 3">
    <name type="scientific">Anoxybacillus andreesenii</name>
    <dbReference type="NCBI Taxonomy" id="1325932"/>
    <lineage>
        <taxon>Bacteria</taxon>
        <taxon>Bacillati</taxon>
        <taxon>Bacillota</taxon>
        <taxon>Bacilli</taxon>
        <taxon>Bacillales</taxon>
        <taxon>Anoxybacillaceae</taxon>
        <taxon>Anoxybacillus</taxon>
    </lineage>
</organism>
<keyword evidence="1" id="KW-0812">Transmembrane</keyword>
<sequence length="83" mass="9698">MVELISSLIIVVLFISYIVRKIFLIKQMEITLFEKFDLKYCLETESDIQYGNYEIVESLNIGEYNNEAIEVLDLSVNKGNKEK</sequence>
<evidence type="ECO:0000256" key="1">
    <source>
        <dbReference type="SAM" id="Phobius"/>
    </source>
</evidence>
<proteinExistence type="predicted"/>
<keyword evidence="1" id="KW-1133">Transmembrane helix</keyword>
<protein>
    <submittedName>
        <fullName evidence="2">Uncharacterized protein</fullName>
    </submittedName>
</protein>